<dbReference type="EMBL" id="VOSK01000070">
    <property type="protein sequence ID" value="MPR27033.1"/>
    <property type="molecule type" value="Genomic_DNA"/>
</dbReference>
<evidence type="ECO:0000313" key="3">
    <source>
        <dbReference type="Proteomes" id="UP000403266"/>
    </source>
</evidence>
<proteinExistence type="predicted"/>
<keyword evidence="1" id="KW-0472">Membrane</keyword>
<evidence type="ECO:0000313" key="2">
    <source>
        <dbReference type="EMBL" id="MPR27033.1"/>
    </source>
</evidence>
<accession>A0A5N7MJF6</accession>
<evidence type="ECO:0000256" key="1">
    <source>
        <dbReference type="SAM" id="Phobius"/>
    </source>
</evidence>
<sequence>MSSREPPFIQYEDVPQPRGGCLDAAVLVGGLGIIALVAVWGYIGPVLYTVSYVADFVIHLFNPAWPVKWMGDNSTYTIVVSGLTALAMTYGVYRLIRLSWRIVQFIREG</sequence>
<dbReference type="OrthoDB" id="8025139at2"/>
<feature type="transmembrane region" description="Helical" evidence="1">
    <location>
        <begin position="21"/>
        <end position="43"/>
    </location>
</feature>
<keyword evidence="1" id="KW-1133">Transmembrane helix</keyword>
<dbReference type="Proteomes" id="UP000403266">
    <property type="component" value="Unassembled WGS sequence"/>
</dbReference>
<dbReference type="RefSeq" id="WP_152713180.1">
    <property type="nucleotide sequence ID" value="NZ_VOSJ01000071.1"/>
</dbReference>
<keyword evidence="1" id="KW-0812">Transmembrane</keyword>
<dbReference type="AlphaFoldDB" id="A0A5N7MJF6"/>
<name>A0A5N7MJF6_9HYPH</name>
<gene>
    <name evidence="2" type="ORF">FS320_17880</name>
</gene>
<feature type="transmembrane region" description="Helical" evidence="1">
    <location>
        <begin position="75"/>
        <end position="96"/>
    </location>
</feature>
<organism evidence="2 3">
    <name type="scientific">Microvirga tunisiensis</name>
    <dbReference type="NCBI Taxonomy" id="2108360"/>
    <lineage>
        <taxon>Bacteria</taxon>
        <taxon>Pseudomonadati</taxon>
        <taxon>Pseudomonadota</taxon>
        <taxon>Alphaproteobacteria</taxon>
        <taxon>Hyphomicrobiales</taxon>
        <taxon>Methylobacteriaceae</taxon>
        <taxon>Microvirga</taxon>
    </lineage>
</organism>
<protein>
    <submittedName>
        <fullName evidence="2">Uncharacterized protein</fullName>
    </submittedName>
</protein>
<reference evidence="2 3" key="1">
    <citation type="journal article" date="2019" name="Syst. Appl. Microbiol.">
        <title>Microvirga tunisiensis sp. nov., a root nodule symbiotic bacterium isolated from Lupinus micranthus and L. luteus grown in Northern Tunisia.</title>
        <authorList>
            <person name="Msaddak A."/>
            <person name="Rejili M."/>
            <person name="Duran D."/>
            <person name="Mars M."/>
            <person name="Palacios J.M."/>
            <person name="Ruiz-Argueso T."/>
            <person name="Rey L."/>
            <person name="Imperial J."/>
        </authorList>
    </citation>
    <scope>NUCLEOTIDE SEQUENCE [LARGE SCALE GENOMIC DNA]</scope>
    <source>
        <strain evidence="2 3">Lmie10</strain>
    </source>
</reference>
<comment type="caution">
    <text evidence="2">The sequence shown here is derived from an EMBL/GenBank/DDBJ whole genome shotgun (WGS) entry which is preliminary data.</text>
</comment>
<keyword evidence="3" id="KW-1185">Reference proteome</keyword>